<feature type="domain" description="Helicase ATP-binding" evidence="18">
    <location>
        <begin position="213"/>
        <end position="381"/>
    </location>
</feature>
<feature type="compositionally biased region" description="Polar residues" evidence="17">
    <location>
        <begin position="981"/>
        <end position="996"/>
    </location>
</feature>
<keyword evidence="8" id="KW-0547">Nucleotide-binding</keyword>
<feature type="compositionally biased region" description="Acidic residues" evidence="17">
    <location>
        <begin position="1542"/>
        <end position="1554"/>
    </location>
</feature>
<dbReference type="Pfam" id="PF00271">
    <property type="entry name" value="Helicase_C"/>
    <property type="match status" value="1"/>
</dbReference>
<keyword evidence="10" id="KW-0378">Hydrolase</keyword>
<evidence type="ECO:0000256" key="6">
    <source>
        <dbReference type="ARBA" id="ARBA00020045"/>
    </source>
</evidence>
<keyword evidence="9" id="KW-0227">DNA damage</keyword>
<dbReference type="VEuPathDB" id="FungiDB:F503_00581"/>
<reference evidence="20 21" key="1">
    <citation type="journal article" date="2013" name="BMC Genomics">
        <title>The genome and transcriptome of the pine saprophyte Ophiostoma piceae, and a comparison with the bark beetle-associated pine pathogen Grosmannia clavigera.</title>
        <authorList>
            <person name="Haridas S."/>
            <person name="Wang Y."/>
            <person name="Lim L."/>
            <person name="Massoumi Alamouti S."/>
            <person name="Jackman S."/>
            <person name="Docking R."/>
            <person name="Robertson G."/>
            <person name="Birol I."/>
            <person name="Bohlmann J."/>
            <person name="Breuil C."/>
        </authorList>
    </citation>
    <scope>NUCLEOTIDE SEQUENCE [LARGE SCALE GENOMIC DNA]</scope>
    <source>
        <strain evidence="20 21">UAMH 11346</strain>
    </source>
</reference>
<feature type="compositionally biased region" description="Acidic residues" evidence="17">
    <location>
        <begin position="1484"/>
        <end position="1496"/>
    </location>
</feature>
<proteinExistence type="inferred from homology"/>
<dbReference type="CDD" id="cd12091">
    <property type="entry name" value="FANCM_ID"/>
    <property type="match status" value="1"/>
</dbReference>
<dbReference type="SUPFAM" id="SSF52540">
    <property type="entry name" value="P-loop containing nucleoside triphosphate hydrolases"/>
    <property type="match status" value="1"/>
</dbReference>
<dbReference type="InterPro" id="IPR006935">
    <property type="entry name" value="Helicase/UvrB_N"/>
</dbReference>
<feature type="compositionally biased region" description="Polar residues" evidence="17">
    <location>
        <begin position="1151"/>
        <end position="1163"/>
    </location>
</feature>
<feature type="compositionally biased region" description="Low complexity" evidence="17">
    <location>
        <begin position="1336"/>
        <end position="1345"/>
    </location>
</feature>
<dbReference type="InterPro" id="IPR027417">
    <property type="entry name" value="P-loop_NTPase"/>
</dbReference>
<accession>S3C2V4</accession>
<evidence type="ECO:0000313" key="21">
    <source>
        <dbReference type="Proteomes" id="UP000016923"/>
    </source>
</evidence>
<evidence type="ECO:0000256" key="2">
    <source>
        <dbReference type="ARBA" id="ARBA00004123"/>
    </source>
</evidence>
<evidence type="ECO:0000256" key="11">
    <source>
        <dbReference type="ARBA" id="ARBA00022806"/>
    </source>
</evidence>
<evidence type="ECO:0000256" key="16">
    <source>
        <dbReference type="ARBA" id="ARBA00047995"/>
    </source>
</evidence>
<evidence type="ECO:0000256" key="12">
    <source>
        <dbReference type="ARBA" id="ARBA00022840"/>
    </source>
</evidence>
<dbReference type="GO" id="GO:0045003">
    <property type="term" value="P:double-strand break repair via synthesis-dependent strand annealing"/>
    <property type="evidence" value="ECO:0007669"/>
    <property type="project" value="TreeGrafter"/>
</dbReference>
<feature type="region of interest" description="Disordered" evidence="17">
    <location>
        <begin position="1406"/>
        <end position="1472"/>
    </location>
</feature>
<dbReference type="OrthoDB" id="164902at2759"/>
<dbReference type="InterPro" id="IPR039686">
    <property type="entry name" value="FANCM/Mph1-like_ID"/>
</dbReference>
<feature type="compositionally biased region" description="Low complexity" evidence="17">
    <location>
        <begin position="1164"/>
        <end position="1189"/>
    </location>
</feature>
<evidence type="ECO:0000256" key="8">
    <source>
        <dbReference type="ARBA" id="ARBA00022741"/>
    </source>
</evidence>
<comment type="subunit">
    <text evidence="4">Interacts with the MHF histone-fold complex to form the FANCM-MHF complex.</text>
</comment>
<dbReference type="PANTHER" id="PTHR14025">
    <property type="entry name" value="FANCONI ANEMIA GROUP M FANCM FAMILY MEMBER"/>
    <property type="match status" value="1"/>
</dbReference>
<dbReference type="GO" id="GO:0009378">
    <property type="term" value="F:four-way junction helicase activity"/>
    <property type="evidence" value="ECO:0007669"/>
    <property type="project" value="TreeGrafter"/>
</dbReference>
<keyword evidence="21" id="KW-1185">Reference proteome</keyword>
<feature type="compositionally biased region" description="Basic residues" evidence="17">
    <location>
        <begin position="1639"/>
        <end position="1649"/>
    </location>
</feature>
<dbReference type="CDD" id="cd18801">
    <property type="entry name" value="SF2_C_FANCM_Hef"/>
    <property type="match status" value="1"/>
</dbReference>
<dbReference type="SMART" id="SM00487">
    <property type="entry name" value="DEXDc"/>
    <property type="match status" value="1"/>
</dbReference>
<feature type="region of interest" description="Disordered" evidence="17">
    <location>
        <begin position="743"/>
        <end position="766"/>
    </location>
</feature>
<dbReference type="HOGENOM" id="CLU_002513_2_0_1"/>
<comment type="function">
    <text evidence="1">ATP-dependent DNA helicase involved in DNA damage repair by homologous recombination and in genome maintenance. Capable of unwinding D-loops. Plays a role in limiting crossover recombinants during mitotic DNA double-strand break (DSB) repair. Component of a FANCM-MHF complex which promotes gene conversion at blocked replication forks, probably by reversal of the stalled fork.</text>
</comment>
<feature type="region of interest" description="Disordered" evidence="17">
    <location>
        <begin position="24"/>
        <end position="132"/>
    </location>
</feature>
<dbReference type="PANTHER" id="PTHR14025:SF20">
    <property type="entry name" value="FANCONI ANEMIA GROUP M PROTEIN"/>
    <property type="match status" value="1"/>
</dbReference>
<dbReference type="PROSITE" id="PS51192">
    <property type="entry name" value="HELICASE_ATP_BIND_1"/>
    <property type="match status" value="1"/>
</dbReference>
<evidence type="ECO:0000256" key="5">
    <source>
        <dbReference type="ARBA" id="ARBA00012551"/>
    </source>
</evidence>
<feature type="compositionally biased region" description="Acidic residues" evidence="17">
    <location>
        <begin position="1201"/>
        <end position="1218"/>
    </location>
</feature>
<dbReference type="GO" id="GO:0005524">
    <property type="term" value="F:ATP binding"/>
    <property type="evidence" value="ECO:0007669"/>
    <property type="project" value="UniProtKB-KW"/>
</dbReference>
<dbReference type="EMBL" id="KE148150">
    <property type="protein sequence ID" value="EPE07859.1"/>
    <property type="molecule type" value="Genomic_DNA"/>
</dbReference>
<evidence type="ECO:0000256" key="13">
    <source>
        <dbReference type="ARBA" id="ARBA00023204"/>
    </source>
</evidence>
<dbReference type="GO" id="GO:0036297">
    <property type="term" value="P:interstrand cross-link repair"/>
    <property type="evidence" value="ECO:0007669"/>
    <property type="project" value="UniProtKB-ARBA"/>
</dbReference>
<dbReference type="GO" id="GO:0043138">
    <property type="term" value="F:3'-5' DNA helicase activity"/>
    <property type="evidence" value="ECO:0007669"/>
    <property type="project" value="InterPro"/>
</dbReference>
<feature type="compositionally biased region" description="Basic residues" evidence="17">
    <location>
        <begin position="1658"/>
        <end position="1671"/>
    </location>
</feature>
<feature type="compositionally biased region" description="Low complexity" evidence="17">
    <location>
        <begin position="24"/>
        <end position="38"/>
    </location>
</feature>
<name>S3C2V4_OPHP1</name>
<feature type="compositionally biased region" description="Acidic residues" evidence="17">
    <location>
        <begin position="1242"/>
        <end position="1253"/>
    </location>
</feature>
<gene>
    <name evidence="20" type="ORF">F503_00581</name>
</gene>
<sequence length="1734" mass="190689">MDDDEFEFGSDVADEDLMLAYEASSTTAAAAATSRSTAQGTFQPASAFARPSLPRPGHGATRQNGQHGQNGQNSIGRNPVGQNQTSQNQNQNGQSRRPLQPAQPHEELDDLPSDAFDSSFVSPGGAQHSQRSIISSIRQPIRIPSQQTSFRQTTLHGDTLHEKPSQPQHTSNYAYVADMGPEKVTHHKIDTDAMQTWVYPTNLGAIRDYQFSIVKSSLFSNTLVALPTGLGKTFIAATVILNFYRWTRDAKLVFVAPTKPLVSQQVDACLQVAGIPRSDTTLLTGETSPALREAEWASKRLFFMTPQTLQNDLSKGYADPKSIALLVIDEAHRSTGEYAYVKVVGFMRRFTNSFRVLALTATPGASVESVQEVIDNLGVSHVEIRTEESIDIRNYVHSREIERLSLEPSLEMETVQDLFSKALKPFCDRLSQQNIWFGRDPMALTTFGLMKAQREWMAGPARHLNDGTKFMLLGTFGLLKSLAHPIKLLSFHSIRACYNSLHEMRSECEKNEKGSKLRKQFFRDPNAEEMMMTIERWLKDPTFESHPKLSYLKQQLAEHFIDQAPGANTRAIVFNEFRDSAEDIVRALNRDVPNVKASVFVGQADSKRSAGMKQADQIKAIQRFKDGEFNVLVATSIGEEGLDIGQVDLIVCYDASSSPIRMLQRMGRTGRKRAGHVILLLMKGKEEDKFAEAQDKYTGIQKLICDGARFNFRDDLSERIVPRSIKPTVDKRHVEIPVENTQNLGLPEPKKRAGRLPKTSKKKFHMPDDAETGFVTASTVNEVDGQTKLGFRTAGTAARAGANAKAKTKTKTKAAAVKAPIAKAPDPAELEFLVDIPDLETALQSARASRKRTGGRAGASFSSFISSFGGAQQEPPAIDTGDSANFGKLQRTSYLEHGVYTRRNVQLINRLGKGAYDRPRSLGDAYMRQKVPRFVTDSGVSEDEDNDVDEDAAKDQTNDHQTKSESDEDMGQVFAARPSAHLNSRVNSRPATSLSLPRTVVRPTRPAEPAPLSPEPDAKRRRTAGPAYGAAKKTQRERLTVTPYYGGSNENTASSVKAEYDDDDDVGGSSSRWASKKKNSRPAVKGMTKWRSSQFQSYSFMGARDDDVPEHDGGDDEDMDDFPAFSLKSKAKTTKARAALPQYNARPGGTSLLTRPVTGNQPVAKTTTTTTTTTTTAKATATRPQAKAKAPMHNRLMAEFSESEGEEVEDEDEMEMELELERDRERRRVEEEQERQEHTADDSFDFMDDDLERDMDALLAGNVDNTEAMEAVVEVSDSDVDLPEPPRASQRVSQRPQPRQPVPRPGEPSTDISEPSPEPAMPEMQEFFDLEELPDAPDVSDVPDVPDIPDVPDVPDVQLPSFARREAEALPFIPMSHPPAYGEPVTASYNPNSMYSMYNKKHGYKEHNDYGQADGDDDEHSSQPMVIKFSQPAGTGNSLRRGPSRGRARASRGAGRAGRGGRGGVGGRGGRGAREYSAILEDEAEEAGFDSYDEYGDAYGGKRGKGKKGRGKLEEQGDDCMRTSDNYESDGSDSGGDLLDFVVDDDEEEEEAESELPSSFVEPKKAAKRSEKTGKTGKTKTRETASRPKVKTARNTYRIPSSVASSPPVRATTLPIRLSQTMDSASDEDVPRVSTAKTAGKKTATKAKTTKAATKPKAPSKPKATKAKASRAKAANMPPPKSAEFILSEDDLSSDAVESNNNVVNNNNDDDDDDESDVPVQRSRRRQVVDSDSD</sequence>
<evidence type="ECO:0000313" key="20">
    <source>
        <dbReference type="EMBL" id="EPE07859.1"/>
    </source>
</evidence>
<feature type="compositionally biased region" description="Basic and acidic residues" evidence="17">
    <location>
        <begin position="1219"/>
        <end position="1241"/>
    </location>
</feature>
<dbReference type="GO" id="GO:0005634">
    <property type="term" value="C:nucleus"/>
    <property type="evidence" value="ECO:0007669"/>
    <property type="project" value="UniProtKB-SubCell"/>
</dbReference>
<feature type="compositionally biased region" description="Low complexity" evidence="17">
    <location>
        <begin position="81"/>
        <end position="95"/>
    </location>
</feature>
<evidence type="ECO:0000259" key="19">
    <source>
        <dbReference type="PROSITE" id="PS51194"/>
    </source>
</evidence>
<feature type="compositionally biased region" description="Basic and acidic residues" evidence="17">
    <location>
        <begin position="1562"/>
        <end position="1586"/>
    </location>
</feature>
<dbReference type="EC" id="3.6.4.12" evidence="5"/>
<dbReference type="FunFam" id="3.40.50.300:FF:000861">
    <property type="entry name" value="Fanconi anemia, complementation group M"/>
    <property type="match status" value="1"/>
</dbReference>
<dbReference type="eggNOG" id="KOG0354">
    <property type="taxonomic scope" value="Eukaryota"/>
</dbReference>
<feature type="compositionally biased region" description="Acidic residues" evidence="17">
    <location>
        <begin position="940"/>
        <end position="950"/>
    </location>
</feature>
<dbReference type="Gene3D" id="1.20.1320.20">
    <property type="entry name" value="hef helicase domain"/>
    <property type="match status" value="1"/>
</dbReference>
<feature type="compositionally biased region" description="Gly residues" evidence="17">
    <location>
        <begin position="1455"/>
        <end position="1470"/>
    </location>
</feature>
<dbReference type="GO" id="GO:0000400">
    <property type="term" value="F:four-way junction DNA binding"/>
    <property type="evidence" value="ECO:0007669"/>
    <property type="project" value="TreeGrafter"/>
</dbReference>
<dbReference type="PROSITE" id="PS51194">
    <property type="entry name" value="HELICASE_CTER"/>
    <property type="match status" value="1"/>
</dbReference>
<feature type="compositionally biased region" description="Low complexity" evidence="17">
    <location>
        <begin position="1287"/>
        <end position="1297"/>
    </location>
</feature>
<evidence type="ECO:0000256" key="7">
    <source>
        <dbReference type="ARBA" id="ARBA00021225"/>
    </source>
</evidence>
<dbReference type="InterPro" id="IPR001650">
    <property type="entry name" value="Helicase_C-like"/>
</dbReference>
<feature type="compositionally biased region" description="Acidic residues" evidence="17">
    <location>
        <begin position="1326"/>
        <end position="1335"/>
    </location>
</feature>
<dbReference type="SMART" id="SM00490">
    <property type="entry name" value="HELICc"/>
    <property type="match status" value="1"/>
</dbReference>
<evidence type="ECO:0000256" key="14">
    <source>
        <dbReference type="ARBA" id="ARBA00023242"/>
    </source>
</evidence>
<organism evidence="20 21">
    <name type="scientific">Ophiostoma piceae (strain UAMH 11346)</name>
    <name type="common">Sap stain fungus</name>
    <dbReference type="NCBI Taxonomy" id="1262450"/>
    <lineage>
        <taxon>Eukaryota</taxon>
        <taxon>Fungi</taxon>
        <taxon>Dikarya</taxon>
        <taxon>Ascomycota</taxon>
        <taxon>Pezizomycotina</taxon>
        <taxon>Sordariomycetes</taxon>
        <taxon>Sordariomycetidae</taxon>
        <taxon>Ophiostomatales</taxon>
        <taxon>Ophiostomataceae</taxon>
        <taxon>Ophiostoma</taxon>
    </lineage>
</organism>
<evidence type="ECO:0000256" key="4">
    <source>
        <dbReference type="ARBA" id="ARBA00011390"/>
    </source>
</evidence>
<keyword evidence="13" id="KW-0234">DNA repair</keyword>
<dbReference type="InterPro" id="IPR044749">
    <property type="entry name" value="FANCM_DEXDc"/>
</dbReference>
<feature type="compositionally biased region" description="Basic and acidic residues" evidence="17">
    <location>
        <begin position="951"/>
        <end position="965"/>
    </location>
</feature>
<dbReference type="Pfam" id="PF04851">
    <property type="entry name" value="ResIII"/>
    <property type="match status" value="1"/>
</dbReference>
<feature type="region of interest" description="Disordered" evidence="17">
    <location>
        <begin position="1103"/>
        <end position="1357"/>
    </location>
</feature>
<evidence type="ECO:0000256" key="17">
    <source>
        <dbReference type="SAM" id="MobiDB-lite"/>
    </source>
</evidence>
<keyword evidence="11 20" id="KW-0347">Helicase</keyword>
<feature type="compositionally biased region" description="Low complexity" evidence="17">
    <location>
        <begin position="1600"/>
        <end position="1609"/>
    </location>
</feature>
<feature type="compositionally biased region" description="Low complexity" evidence="17">
    <location>
        <begin position="1694"/>
        <end position="1707"/>
    </location>
</feature>
<feature type="compositionally biased region" description="Acidic residues" evidence="17">
    <location>
        <begin position="1708"/>
        <end position="1717"/>
    </location>
</feature>
<feature type="compositionally biased region" description="Low complexity" evidence="17">
    <location>
        <begin position="63"/>
        <end position="73"/>
    </location>
</feature>
<keyword evidence="12" id="KW-0067">ATP-binding</keyword>
<feature type="region of interest" description="Disordered" evidence="17">
    <location>
        <begin position="1484"/>
        <end position="1734"/>
    </location>
</feature>
<dbReference type="InterPro" id="IPR014001">
    <property type="entry name" value="Helicase_ATP-bd"/>
</dbReference>
<feature type="compositionally biased region" description="Basic and acidic residues" evidence="17">
    <location>
        <begin position="1511"/>
        <end position="1522"/>
    </location>
</feature>
<feature type="domain" description="Helicase C-terminal" evidence="19">
    <location>
        <begin position="555"/>
        <end position="716"/>
    </location>
</feature>
<dbReference type="CDD" id="cd18033">
    <property type="entry name" value="DEXDc_FANCM"/>
    <property type="match status" value="1"/>
</dbReference>
<dbReference type="Proteomes" id="UP000016923">
    <property type="component" value="Unassembled WGS sequence"/>
</dbReference>
<dbReference type="STRING" id="1262450.S3C2V4"/>
<dbReference type="Gene3D" id="3.40.50.300">
    <property type="entry name" value="P-loop containing nucleotide triphosphate hydrolases"/>
    <property type="match status" value="2"/>
</dbReference>
<evidence type="ECO:0000256" key="15">
    <source>
        <dbReference type="ARBA" id="ARBA00033042"/>
    </source>
</evidence>
<feature type="compositionally biased region" description="Basic and acidic residues" evidence="17">
    <location>
        <begin position="1103"/>
        <end position="1112"/>
    </location>
</feature>
<keyword evidence="14" id="KW-0539">Nucleus</keyword>
<evidence type="ECO:0000259" key="18">
    <source>
        <dbReference type="PROSITE" id="PS51192"/>
    </source>
</evidence>
<comment type="similarity">
    <text evidence="3">Belongs to the DEAD box helicase family. DEAH subfamily. FANCM sub-subfamily.</text>
</comment>
<feature type="compositionally biased region" description="Basic residues" evidence="17">
    <location>
        <begin position="752"/>
        <end position="764"/>
    </location>
</feature>
<evidence type="ECO:0000256" key="3">
    <source>
        <dbReference type="ARBA" id="ARBA00009889"/>
    </source>
</evidence>
<dbReference type="GO" id="GO:0016787">
    <property type="term" value="F:hydrolase activity"/>
    <property type="evidence" value="ECO:0007669"/>
    <property type="project" value="UniProtKB-KW"/>
</dbReference>
<evidence type="ECO:0000256" key="1">
    <source>
        <dbReference type="ARBA" id="ARBA00003813"/>
    </source>
</evidence>
<comment type="catalytic activity">
    <reaction evidence="16">
        <text>ATP + H2O = ADP + phosphate + H(+)</text>
        <dbReference type="Rhea" id="RHEA:13065"/>
        <dbReference type="ChEBI" id="CHEBI:15377"/>
        <dbReference type="ChEBI" id="CHEBI:15378"/>
        <dbReference type="ChEBI" id="CHEBI:30616"/>
        <dbReference type="ChEBI" id="CHEBI:43474"/>
        <dbReference type="ChEBI" id="CHEBI:456216"/>
        <dbReference type="EC" id="3.6.4.12"/>
    </reaction>
</comment>
<protein>
    <recommendedName>
        <fullName evidence="7">ATP-dependent DNA helicase MPH1</fullName>
        <ecNumber evidence="5">3.6.4.12</ecNumber>
    </recommendedName>
    <alternativeName>
        <fullName evidence="6">ATP-dependent DNA helicase mph1</fullName>
    </alternativeName>
    <alternativeName>
        <fullName evidence="15">FANCM-like protein 1</fullName>
    </alternativeName>
</protein>
<evidence type="ECO:0000256" key="10">
    <source>
        <dbReference type="ARBA" id="ARBA00022801"/>
    </source>
</evidence>
<evidence type="ECO:0000256" key="9">
    <source>
        <dbReference type="ARBA" id="ARBA00022763"/>
    </source>
</evidence>
<feature type="region of interest" description="Disordered" evidence="17">
    <location>
        <begin position="933"/>
        <end position="1091"/>
    </location>
</feature>
<comment type="subcellular location">
    <subcellularLocation>
        <location evidence="2">Nucleus</location>
    </subcellularLocation>
</comment>